<proteinExistence type="predicted"/>
<dbReference type="Proteomes" id="UP000664940">
    <property type="component" value="Unassembled WGS sequence"/>
</dbReference>
<protein>
    <submittedName>
        <fullName evidence="1">Uncharacterized protein</fullName>
    </submittedName>
</protein>
<accession>A0A833Z3N5</accession>
<organism evidence="1 2">
    <name type="scientific">Phyllostomus discolor</name>
    <name type="common">pale spear-nosed bat</name>
    <dbReference type="NCBI Taxonomy" id="89673"/>
    <lineage>
        <taxon>Eukaryota</taxon>
        <taxon>Metazoa</taxon>
        <taxon>Chordata</taxon>
        <taxon>Craniata</taxon>
        <taxon>Vertebrata</taxon>
        <taxon>Euteleostomi</taxon>
        <taxon>Mammalia</taxon>
        <taxon>Eutheria</taxon>
        <taxon>Laurasiatheria</taxon>
        <taxon>Chiroptera</taxon>
        <taxon>Yangochiroptera</taxon>
        <taxon>Phyllostomidae</taxon>
        <taxon>Phyllostominae</taxon>
        <taxon>Phyllostomus</taxon>
    </lineage>
</organism>
<gene>
    <name evidence="1" type="ORF">HJG60_008567</name>
</gene>
<name>A0A833Z3N5_9CHIR</name>
<reference evidence="1 2" key="1">
    <citation type="journal article" date="2020" name="Nature">
        <title>Six reference-quality genomes reveal evolution of bat adaptations.</title>
        <authorList>
            <person name="Jebb D."/>
            <person name="Huang Z."/>
            <person name="Pippel M."/>
            <person name="Hughes G.M."/>
            <person name="Lavrichenko K."/>
            <person name="Devanna P."/>
            <person name="Winkler S."/>
            <person name="Jermiin L.S."/>
            <person name="Skirmuntt E.C."/>
            <person name="Katzourakis A."/>
            <person name="Burkitt-Gray L."/>
            <person name="Ray D.A."/>
            <person name="Sullivan K.A.M."/>
            <person name="Roscito J.G."/>
            <person name="Kirilenko B.M."/>
            <person name="Davalos L.M."/>
            <person name="Corthals A.P."/>
            <person name="Power M.L."/>
            <person name="Jones G."/>
            <person name="Ransome R.D."/>
            <person name="Dechmann D.K.N."/>
            <person name="Locatelli A.G."/>
            <person name="Puechmaille S.J."/>
            <person name="Fedrigo O."/>
            <person name="Jarvis E.D."/>
            <person name="Hiller M."/>
            <person name="Vernes S.C."/>
            <person name="Myers E.W."/>
            <person name="Teeling E.C."/>
        </authorList>
    </citation>
    <scope>NUCLEOTIDE SEQUENCE [LARGE SCALE GENOMIC DNA]</scope>
    <source>
        <strain evidence="1">Bat1K_MPI-CBG_1</strain>
    </source>
</reference>
<dbReference type="EMBL" id="JABVXQ010000012">
    <property type="protein sequence ID" value="KAF6084290.1"/>
    <property type="molecule type" value="Genomic_DNA"/>
</dbReference>
<dbReference type="AlphaFoldDB" id="A0A833Z3N5"/>
<sequence>MQPTIVIIWNSLSPTSFRGSWGTGTALFYACGVSRQLGDSKELSESRVFPPGRRGGGDAVSIAGVSKTSAPRRAQGRVLGTCLSSRRWCEPSCSRHDGPGGSGRCAADRWQPRVEALGRRSRIPPWMSHSRETEESWTMCVTRRWYRAIPGWNKGGVETTPTVPGSVVVRQTEMLTWRKCNISRAEEDICGNDRACNGETFPKENITEQSFLPPRLCGCWRCSVA</sequence>
<evidence type="ECO:0000313" key="2">
    <source>
        <dbReference type="Proteomes" id="UP000664940"/>
    </source>
</evidence>
<evidence type="ECO:0000313" key="1">
    <source>
        <dbReference type="EMBL" id="KAF6084290.1"/>
    </source>
</evidence>
<comment type="caution">
    <text evidence="1">The sequence shown here is derived from an EMBL/GenBank/DDBJ whole genome shotgun (WGS) entry which is preliminary data.</text>
</comment>